<evidence type="ECO:0000256" key="2">
    <source>
        <dbReference type="ARBA" id="ARBA00022603"/>
    </source>
</evidence>
<evidence type="ECO:0000313" key="5">
    <source>
        <dbReference type="EMBL" id="EEC46423.1"/>
    </source>
</evidence>
<dbReference type="SUPFAM" id="SSF53335">
    <property type="entry name" value="S-adenosyl-L-methionine-dependent methyltransferases"/>
    <property type="match status" value="1"/>
</dbReference>
<dbReference type="RefSeq" id="XP_002181883.1">
    <property type="nucleotide sequence ID" value="XM_002181847.1"/>
</dbReference>
<name>B7G4B4_PHATC</name>
<keyword evidence="6" id="KW-1185">Reference proteome</keyword>
<dbReference type="GO" id="GO:0032259">
    <property type="term" value="P:methylation"/>
    <property type="evidence" value="ECO:0007669"/>
    <property type="project" value="UniProtKB-KW"/>
</dbReference>
<organism evidence="5 6">
    <name type="scientific">Phaeodactylum tricornutum (strain CCAP 1055/1)</name>
    <dbReference type="NCBI Taxonomy" id="556484"/>
    <lineage>
        <taxon>Eukaryota</taxon>
        <taxon>Sar</taxon>
        <taxon>Stramenopiles</taxon>
        <taxon>Ochrophyta</taxon>
        <taxon>Bacillariophyta</taxon>
        <taxon>Bacillariophyceae</taxon>
        <taxon>Bacillariophycidae</taxon>
        <taxon>Naviculales</taxon>
        <taxon>Phaeodactylaceae</taxon>
        <taxon>Phaeodactylum</taxon>
    </lineage>
</organism>
<sequence>MSRARNRSLLRFFGTLLAREPGCCQRENRRNFSKSLARRGSETVLILVPIYPIFNDSTPKCPRAQLVQSAFIPPTPTYVNPLNRKICDRNNEEYCGALDLLSVDEFALESWTIAEAADGIMSLRGRLIIDQIKRAVSSYFSLPVPPYGNPSYWEGCYRSLGPNDSFEWGHISFEDLHRYQYRELRYDPVIRSDATKPQDPHIQTTFGDTLRAYPHSPSDEHILILGCGNSKFGESMVEHGWNGPIVQVDVASRVIESMSQRCQEQQRKGDMLFVQDDATVLSAFHDDKATAVFDKGLLDALFCADEYQQCFDIMSSIHRVLQPGGVYAFLSFSRPQFLMDKILLPPGHEKRKGPVRHARDGAQTK</sequence>
<evidence type="ECO:0000259" key="4">
    <source>
        <dbReference type="Pfam" id="PF13847"/>
    </source>
</evidence>
<dbReference type="KEGG" id="pti:PHATRDRAFT_37885"/>
<dbReference type="GO" id="GO:0008168">
    <property type="term" value="F:methyltransferase activity"/>
    <property type="evidence" value="ECO:0007669"/>
    <property type="project" value="UniProtKB-KW"/>
</dbReference>
<dbReference type="CDD" id="cd02440">
    <property type="entry name" value="AdoMet_MTases"/>
    <property type="match status" value="1"/>
</dbReference>
<evidence type="ECO:0000313" key="6">
    <source>
        <dbReference type="Proteomes" id="UP000000759"/>
    </source>
</evidence>
<feature type="domain" description="Methyltransferase" evidence="4">
    <location>
        <begin position="219"/>
        <end position="333"/>
    </location>
</feature>
<dbReference type="GeneID" id="7202670"/>
<dbReference type="InterPro" id="IPR025714">
    <property type="entry name" value="Methyltranfer_dom"/>
</dbReference>
<reference evidence="6" key="2">
    <citation type="submission" date="2008-08" db="EMBL/GenBank/DDBJ databases">
        <authorList>
            <consortium name="Diatom Consortium"/>
            <person name="Grigoriev I."/>
            <person name="Grimwood J."/>
            <person name="Kuo A."/>
            <person name="Otillar R.P."/>
            <person name="Salamov A."/>
            <person name="Detter J.C."/>
            <person name="Lindquist E."/>
            <person name="Shapiro H."/>
            <person name="Lucas S."/>
            <person name="Glavina del Rio T."/>
            <person name="Pitluck S."/>
            <person name="Rokhsar D."/>
            <person name="Bowler C."/>
        </authorList>
    </citation>
    <scope>GENOME REANNOTATION</scope>
    <source>
        <strain evidence="6">CCAP 1055/1</strain>
    </source>
</reference>
<dbReference type="InterPro" id="IPR051419">
    <property type="entry name" value="Lys/N-term_MeTrsfase_sf"/>
</dbReference>
<reference evidence="5 6" key="1">
    <citation type="journal article" date="2008" name="Nature">
        <title>The Phaeodactylum genome reveals the evolutionary history of diatom genomes.</title>
        <authorList>
            <person name="Bowler C."/>
            <person name="Allen A.E."/>
            <person name="Badger J.H."/>
            <person name="Grimwood J."/>
            <person name="Jabbari K."/>
            <person name="Kuo A."/>
            <person name="Maheswari U."/>
            <person name="Martens C."/>
            <person name="Maumus F."/>
            <person name="Otillar R.P."/>
            <person name="Rayko E."/>
            <person name="Salamov A."/>
            <person name="Vandepoele K."/>
            <person name="Beszteri B."/>
            <person name="Gruber A."/>
            <person name="Heijde M."/>
            <person name="Katinka M."/>
            <person name="Mock T."/>
            <person name="Valentin K."/>
            <person name="Verret F."/>
            <person name="Berges J.A."/>
            <person name="Brownlee C."/>
            <person name="Cadoret J.P."/>
            <person name="Chiovitti A."/>
            <person name="Choi C.J."/>
            <person name="Coesel S."/>
            <person name="De Martino A."/>
            <person name="Detter J.C."/>
            <person name="Durkin C."/>
            <person name="Falciatore A."/>
            <person name="Fournet J."/>
            <person name="Haruta M."/>
            <person name="Huysman M.J."/>
            <person name="Jenkins B.D."/>
            <person name="Jiroutova K."/>
            <person name="Jorgensen R.E."/>
            <person name="Joubert Y."/>
            <person name="Kaplan A."/>
            <person name="Kroger N."/>
            <person name="Kroth P.G."/>
            <person name="La Roche J."/>
            <person name="Lindquist E."/>
            <person name="Lommer M."/>
            <person name="Martin-Jezequel V."/>
            <person name="Lopez P.J."/>
            <person name="Lucas S."/>
            <person name="Mangogna M."/>
            <person name="McGinnis K."/>
            <person name="Medlin L.K."/>
            <person name="Montsant A."/>
            <person name="Oudot-Le Secq M.P."/>
            <person name="Napoli C."/>
            <person name="Obornik M."/>
            <person name="Parker M.S."/>
            <person name="Petit J.L."/>
            <person name="Porcel B.M."/>
            <person name="Poulsen N."/>
            <person name="Robison M."/>
            <person name="Rychlewski L."/>
            <person name="Rynearson T.A."/>
            <person name="Schmutz J."/>
            <person name="Shapiro H."/>
            <person name="Siaut M."/>
            <person name="Stanley M."/>
            <person name="Sussman M.R."/>
            <person name="Taylor A.R."/>
            <person name="Vardi A."/>
            <person name="von Dassow P."/>
            <person name="Vyverman W."/>
            <person name="Willis A."/>
            <person name="Wyrwicz L.S."/>
            <person name="Rokhsar D.S."/>
            <person name="Weissenbach J."/>
            <person name="Armbrust E.V."/>
            <person name="Green B.R."/>
            <person name="Van de Peer Y."/>
            <person name="Grigoriev I.V."/>
        </authorList>
    </citation>
    <scope>NUCLEOTIDE SEQUENCE [LARGE SCALE GENOMIC DNA]</scope>
    <source>
        <strain evidence="5 6">CCAP 1055/1</strain>
    </source>
</reference>
<dbReference type="InParanoid" id="B7G4B4"/>
<gene>
    <name evidence="5" type="ORF">PHATRDRAFT_37885</name>
</gene>
<dbReference type="AlphaFoldDB" id="B7G4B4"/>
<dbReference type="eggNOG" id="KOG2352">
    <property type="taxonomic scope" value="Eukaryota"/>
</dbReference>
<proteinExistence type="inferred from homology"/>
<keyword evidence="2" id="KW-0489">Methyltransferase</keyword>
<protein>
    <recommendedName>
        <fullName evidence="4">Methyltransferase domain-containing protein</fullName>
    </recommendedName>
</protein>
<dbReference type="InterPro" id="IPR029063">
    <property type="entry name" value="SAM-dependent_MTases_sf"/>
</dbReference>
<evidence type="ECO:0000256" key="3">
    <source>
        <dbReference type="ARBA" id="ARBA00022679"/>
    </source>
</evidence>
<dbReference type="EMBL" id="CM000616">
    <property type="protein sequence ID" value="EEC46423.1"/>
    <property type="molecule type" value="Genomic_DNA"/>
</dbReference>
<dbReference type="PaxDb" id="2850-Phatr37885"/>
<comment type="similarity">
    <text evidence="1">Belongs to the methyltransferase superfamily.</text>
</comment>
<dbReference type="Proteomes" id="UP000000759">
    <property type="component" value="Chromosome 14"/>
</dbReference>
<dbReference type="Gene3D" id="3.40.50.150">
    <property type="entry name" value="Vaccinia Virus protein VP39"/>
    <property type="match status" value="1"/>
</dbReference>
<dbReference type="PANTHER" id="PTHR12176">
    <property type="entry name" value="SAM-DEPENDENT METHYLTRANSFERASE SUPERFAMILY PROTEIN"/>
    <property type="match status" value="1"/>
</dbReference>
<evidence type="ECO:0000256" key="1">
    <source>
        <dbReference type="ARBA" id="ARBA00008361"/>
    </source>
</evidence>
<accession>B7G4B4</accession>
<dbReference type="PANTHER" id="PTHR12176:SF80">
    <property type="entry name" value="EEF1A LYSINE METHYLTRANSFERASE 4"/>
    <property type="match status" value="1"/>
</dbReference>
<dbReference type="Pfam" id="PF13847">
    <property type="entry name" value="Methyltransf_31"/>
    <property type="match status" value="1"/>
</dbReference>
<keyword evidence="3" id="KW-0808">Transferase</keyword>
<dbReference type="OrthoDB" id="411785at2759"/>